<evidence type="ECO:0000256" key="1">
    <source>
        <dbReference type="SAM" id="Coils"/>
    </source>
</evidence>
<keyword evidence="3" id="KW-0812">Transmembrane</keyword>
<feature type="region of interest" description="Disordered" evidence="2">
    <location>
        <begin position="1"/>
        <end position="20"/>
    </location>
</feature>
<evidence type="ECO:0000313" key="5">
    <source>
        <dbReference type="Proteomes" id="UP000473531"/>
    </source>
</evidence>
<feature type="coiled-coil region" evidence="1">
    <location>
        <begin position="305"/>
        <end position="332"/>
    </location>
</feature>
<feature type="coiled-coil region" evidence="1">
    <location>
        <begin position="723"/>
        <end position="750"/>
    </location>
</feature>
<comment type="caution">
    <text evidence="4">The sequence shown here is derived from an EMBL/GenBank/DDBJ whole genome shotgun (WGS) entry which is preliminary data.</text>
</comment>
<accession>A0A6L7GF00</accession>
<evidence type="ECO:0000256" key="3">
    <source>
        <dbReference type="SAM" id="Phobius"/>
    </source>
</evidence>
<feature type="transmembrane region" description="Helical" evidence="3">
    <location>
        <begin position="87"/>
        <end position="108"/>
    </location>
</feature>
<organism evidence="4 5">
    <name type="scientific">Allopontixanthobacter confluentis</name>
    <dbReference type="NCBI Taxonomy" id="1849021"/>
    <lineage>
        <taxon>Bacteria</taxon>
        <taxon>Pseudomonadati</taxon>
        <taxon>Pseudomonadota</taxon>
        <taxon>Alphaproteobacteria</taxon>
        <taxon>Sphingomonadales</taxon>
        <taxon>Erythrobacteraceae</taxon>
        <taxon>Allopontixanthobacter</taxon>
    </lineage>
</organism>
<proteinExistence type="predicted"/>
<dbReference type="AlphaFoldDB" id="A0A6L7GF00"/>
<dbReference type="Proteomes" id="UP000473531">
    <property type="component" value="Unassembled WGS sequence"/>
</dbReference>
<dbReference type="RefSeq" id="WP_160600399.1">
    <property type="nucleotide sequence ID" value="NZ_WTYU01000001.1"/>
</dbReference>
<reference evidence="4 5" key="1">
    <citation type="submission" date="2019-12" db="EMBL/GenBank/DDBJ databases">
        <title>Genomic-based taxomic classification of the family Erythrobacteraceae.</title>
        <authorList>
            <person name="Xu L."/>
        </authorList>
    </citation>
    <scope>NUCLEOTIDE SEQUENCE [LARGE SCALE GENOMIC DNA]</scope>
    <source>
        <strain evidence="4 5">KCTC 52259</strain>
    </source>
</reference>
<keyword evidence="3" id="KW-0472">Membrane</keyword>
<dbReference type="EMBL" id="WTYU01000001">
    <property type="protein sequence ID" value="MXP14210.1"/>
    <property type="molecule type" value="Genomic_DNA"/>
</dbReference>
<gene>
    <name evidence="4" type="ORF">GRI44_05540</name>
</gene>
<sequence length="872" mass="94294">MSSGSNIRAVGPDTAPEAQPSHLDAMAEEPFALEDEWVDDWEETAPAPRDKGWIMPVAAGVIIACWTAFYGWANRSEMLGGGSAQQWTAWIAAWAVPVLLVVCMWILASRNSSREAVRFGQVARLLSDESAALENRLSVVNRELSLAREFLAAQSRELESLGRIAAERLSHHADHLQSLIQSNGEQVDRIADVSTSAVENMVRLRDDLPVVANSARDVTNQIGGAGRTANAQIEEMINGFGRLNDFGQASARQVIALQGRIDAALAGFEVQTGQMETIASTRFETLRARSEDFRAELDGREVEALAAMRRRADTLAAELATARDALDNQEEEAIVSLRARITSIKDETGVVGRSVRESENLAIAAWAGQIDAMQARLAEAIATVTSIDEAALAASNRKLQDLKDEAERVDAIMTDRSSALGHQLDMRRSQMAQDEHEATAALALQLAELDAAIAARRAEQIEHTNKLAEHGEAIAQRMWDLRSDLESLAQQGSDTQSLLGQSAADLAGQLKQGRDSVDGTANAIRTLTEETVRLLELIQASAVHSRKDLPGAISEATSLLSTTEERVNSLHVLLSEAGRKGEELSEYVLAAQDTGNQAIRQADAFHERLSHANASHLDEIERLQTSLAALGENSEALSHRAQAELSDAIAKLETAARDAVAGIETGSAAKITALAQNIGSQTAEAIENAVKARTVVAVAELETAAANASGASREATIQLRDQLGKVNELASNLESRVARARERAEEQVDNDFSRRVALITESLNSNAIDISKALSNDVTDTAWAAYLRGDRGIFTRRAVRLLDNTQARDIAEIYAADSEFSANVSRYIHDFEAMLRTMLSTRDGNALGVTVLSSDMGKLYVALAQAIERLRN</sequence>
<keyword evidence="1" id="KW-0175">Coiled coil</keyword>
<dbReference type="OrthoDB" id="9777715at2"/>
<keyword evidence="3" id="KW-1133">Transmembrane helix</keyword>
<evidence type="ECO:0000313" key="4">
    <source>
        <dbReference type="EMBL" id="MXP14210.1"/>
    </source>
</evidence>
<feature type="transmembrane region" description="Helical" evidence="3">
    <location>
        <begin position="53"/>
        <end position="72"/>
    </location>
</feature>
<keyword evidence="5" id="KW-1185">Reference proteome</keyword>
<name>A0A6L7GF00_9SPHN</name>
<protein>
    <submittedName>
        <fullName evidence="4">ATPase</fullName>
    </submittedName>
</protein>
<evidence type="ECO:0000256" key="2">
    <source>
        <dbReference type="SAM" id="MobiDB-lite"/>
    </source>
</evidence>